<protein>
    <submittedName>
        <fullName evidence="2">Uncharacterized protein</fullName>
    </submittedName>
</protein>
<sequence length="124" mass="13596">MLSELCSIAKQRHKKGNNNNKKSSGSETSKSCHIQEVIEENELDDNPINALEEDLSELINMCKTAHESAKSEGEDNPAVVDDSEESDEKEVEHNSCANKKETCSSNGCCKNVSCMNCLDTVMPS</sequence>
<evidence type="ECO:0000313" key="3">
    <source>
        <dbReference type="Proteomes" id="UP001054837"/>
    </source>
</evidence>
<organism evidence="2 3">
    <name type="scientific">Caerostris darwini</name>
    <dbReference type="NCBI Taxonomy" id="1538125"/>
    <lineage>
        <taxon>Eukaryota</taxon>
        <taxon>Metazoa</taxon>
        <taxon>Ecdysozoa</taxon>
        <taxon>Arthropoda</taxon>
        <taxon>Chelicerata</taxon>
        <taxon>Arachnida</taxon>
        <taxon>Araneae</taxon>
        <taxon>Araneomorphae</taxon>
        <taxon>Entelegynae</taxon>
        <taxon>Araneoidea</taxon>
        <taxon>Araneidae</taxon>
        <taxon>Caerostris</taxon>
    </lineage>
</organism>
<proteinExistence type="predicted"/>
<comment type="caution">
    <text evidence="2">The sequence shown here is derived from an EMBL/GenBank/DDBJ whole genome shotgun (WGS) entry which is preliminary data.</text>
</comment>
<dbReference type="Proteomes" id="UP001054837">
    <property type="component" value="Unassembled WGS sequence"/>
</dbReference>
<gene>
    <name evidence="2" type="ORF">CDAR_273701</name>
</gene>
<dbReference type="EMBL" id="BPLQ01014188">
    <property type="protein sequence ID" value="GIY77855.1"/>
    <property type="molecule type" value="Genomic_DNA"/>
</dbReference>
<reference evidence="2 3" key="1">
    <citation type="submission" date="2021-06" db="EMBL/GenBank/DDBJ databases">
        <title>Caerostris darwini draft genome.</title>
        <authorList>
            <person name="Kono N."/>
            <person name="Arakawa K."/>
        </authorList>
    </citation>
    <scope>NUCLEOTIDE SEQUENCE [LARGE SCALE GENOMIC DNA]</scope>
</reference>
<evidence type="ECO:0000313" key="2">
    <source>
        <dbReference type="EMBL" id="GIY77855.1"/>
    </source>
</evidence>
<feature type="region of interest" description="Disordered" evidence="1">
    <location>
        <begin position="64"/>
        <end position="94"/>
    </location>
</feature>
<feature type="region of interest" description="Disordered" evidence="1">
    <location>
        <begin position="1"/>
        <end position="33"/>
    </location>
</feature>
<accession>A0AAV4W719</accession>
<feature type="compositionally biased region" description="Basic and acidic residues" evidence="1">
    <location>
        <begin position="64"/>
        <end position="73"/>
    </location>
</feature>
<evidence type="ECO:0000256" key="1">
    <source>
        <dbReference type="SAM" id="MobiDB-lite"/>
    </source>
</evidence>
<keyword evidence="3" id="KW-1185">Reference proteome</keyword>
<feature type="compositionally biased region" description="Low complexity" evidence="1">
    <location>
        <begin position="17"/>
        <end position="31"/>
    </location>
</feature>
<dbReference type="AlphaFoldDB" id="A0AAV4W719"/>
<name>A0AAV4W719_9ARAC</name>